<dbReference type="Proteomes" id="UP000183557">
    <property type="component" value="Unassembled WGS sequence"/>
</dbReference>
<proteinExistence type="predicted"/>
<evidence type="ECO:0008006" key="3">
    <source>
        <dbReference type="Google" id="ProtNLM"/>
    </source>
</evidence>
<reference evidence="2" key="1">
    <citation type="submission" date="2016-10" db="EMBL/GenBank/DDBJ databases">
        <authorList>
            <person name="Varghese N."/>
            <person name="Submissions S."/>
        </authorList>
    </citation>
    <scope>NUCLEOTIDE SEQUENCE [LARGE SCALE GENOMIC DNA]</scope>
    <source>
        <strain evidence="2">CGMCC 1.3704</strain>
    </source>
</reference>
<organism evidence="1 2">
    <name type="scientific">Halobacillus dabanensis</name>
    <dbReference type="NCBI Taxonomy" id="240302"/>
    <lineage>
        <taxon>Bacteria</taxon>
        <taxon>Bacillati</taxon>
        <taxon>Bacillota</taxon>
        <taxon>Bacilli</taxon>
        <taxon>Bacillales</taxon>
        <taxon>Bacillaceae</taxon>
        <taxon>Halobacillus</taxon>
    </lineage>
</organism>
<sequence>MIQQMVKDEKVLPHDKKQLMEAKGYELYNRELVRKVFPRIIAEVRDIRPKSKTGDIIPFYFALLSYIDGNRYRADGSLNGRFGYAFPSQDRIAEMTGVDRKRHKQLTRILKANGILSDVRDYYEGTNRYLWYKPSFCPQISDDGYIVNEDGEKVVPDYSEIIK</sequence>
<dbReference type="EMBL" id="FOSB01000007">
    <property type="protein sequence ID" value="SFK12238.1"/>
    <property type="molecule type" value="Genomic_DNA"/>
</dbReference>
<protein>
    <recommendedName>
        <fullName evidence="3">Helix-turn-helix domain-containing protein</fullName>
    </recommendedName>
</protein>
<name>A0A1I3WXM4_HALDA</name>
<keyword evidence="2" id="KW-1185">Reference proteome</keyword>
<dbReference type="RefSeq" id="WP_244151578.1">
    <property type="nucleotide sequence ID" value="NZ_FOSB01000007.1"/>
</dbReference>
<evidence type="ECO:0000313" key="2">
    <source>
        <dbReference type="Proteomes" id="UP000183557"/>
    </source>
</evidence>
<accession>A0A1I3WXM4</accession>
<gene>
    <name evidence="1" type="ORF">SAMN04487936_107202</name>
</gene>
<evidence type="ECO:0000313" key="1">
    <source>
        <dbReference type="EMBL" id="SFK12238.1"/>
    </source>
</evidence>
<dbReference type="AlphaFoldDB" id="A0A1I3WXM4"/>